<protein>
    <submittedName>
        <fullName evidence="2">Uncharacterized protein</fullName>
    </submittedName>
</protein>
<evidence type="ECO:0000313" key="3">
    <source>
        <dbReference type="Proteomes" id="UP000837857"/>
    </source>
</evidence>
<reference evidence="2" key="1">
    <citation type="submission" date="2022-03" db="EMBL/GenBank/DDBJ databases">
        <authorList>
            <person name="Martin H S."/>
        </authorList>
    </citation>
    <scope>NUCLEOTIDE SEQUENCE</scope>
</reference>
<feature type="non-terminal residue" evidence="2">
    <location>
        <position position="104"/>
    </location>
</feature>
<gene>
    <name evidence="2" type="ORF">IPOD504_LOCUS14782</name>
</gene>
<feature type="region of interest" description="Disordered" evidence="1">
    <location>
        <begin position="1"/>
        <end position="43"/>
    </location>
</feature>
<feature type="compositionally biased region" description="Low complexity" evidence="1">
    <location>
        <begin position="8"/>
        <end position="35"/>
    </location>
</feature>
<accession>A0ABN8J0A1</accession>
<evidence type="ECO:0000256" key="1">
    <source>
        <dbReference type="SAM" id="MobiDB-lite"/>
    </source>
</evidence>
<organism evidence="2 3">
    <name type="scientific">Iphiclides podalirius</name>
    <name type="common">scarce swallowtail</name>
    <dbReference type="NCBI Taxonomy" id="110791"/>
    <lineage>
        <taxon>Eukaryota</taxon>
        <taxon>Metazoa</taxon>
        <taxon>Ecdysozoa</taxon>
        <taxon>Arthropoda</taxon>
        <taxon>Hexapoda</taxon>
        <taxon>Insecta</taxon>
        <taxon>Pterygota</taxon>
        <taxon>Neoptera</taxon>
        <taxon>Endopterygota</taxon>
        <taxon>Lepidoptera</taxon>
        <taxon>Glossata</taxon>
        <taxon>Ditrysia</taxon>
        <taxon>Papilionoidea</taxon>
        <taxon>Papilionidae</taxon>
        <taxon>Papilioninae</taxon>
        <taxon>Iphiclides</taxon>
    </lineage>
</organism>
<name>A0ABN8J0A1_9NEOP</name>
<sequence>MEINNARAGSGPKKAPGEPAGGSAPCPLLSSAPSPRGVCPSVPSRMKRAAGEWRYRTSPLAEQSPIAHWPVTRQLESALSDRRLAMNGEARLRERGAPRPRCDL</sequence>
<evidence type="ECO:0000313" key="2">
    <source>
        <dbReference type="EMBL" id="CAH2069192.1"/>
    </source>
</evidence>
<proteinExistence type="predicted"/>
<keyword evidence="3" id="KW-1185">Reference proteome</keyword>
<dbReference type="EMBL" id="OW152817">
    <property type="protein sequence ID" value="CAH2069192.1"/>
    <property type="molecule type" value="Genomic_DNA"/>
</dbReference>
<dbReference type="Proteomes" id="UP000837857">
    <property type="component" value="Chromosome 5"/>
</dbReference>